<feature type="compositionally biased region" description="Low complexity" evidence="2">
    <location>
        <begin position="204"/>
        <end position="220"/>
    </location>
</feature>
<dbReference type="PANTHER" id="PTHR36220:SF1">
    <property type="entry name" value="GAMMA TUBULIN COMPLEX COMPONENT C-TERMINAL DOMAIN-CONTAINING PROTEIN"/>
    <property type="match status" value="1"/>
</dbReference>
<dbReference type="EMBL" id="JATAAI010000019">
    <property type="protein sequence ID" value="KAK1739055.1"/>
    <property type="molecule type" value="Genomic_DNA"/>
</dbReference>
<dbReference type="InterPro" id="IPR011043">
    <property type="entry name" value="Gal_Oxase/kelch_b-propeller"/>
</dbReference>
<name>A0AAD8Y5K2_9STRA</name>
<feature type="compositionally biased region" description="Acidic residues" evidence="2">
    <location>
        <begin position="281"/>
        <end position="294"/>
    </location>
</feature>
<dbReference type="PANTHER" id="PTHR36220">
    <property type="entry name" value="UNNAMED PRODUCT"/>
    <property type="match status" value="1"/>
</dbReference>
<feature type="region of interest" description="Disordered" evidence="2">
    <location>
        <begin position="158"/>
        <end position="300"/>
    </location>
</feature>
<dbReference type="Pfam" id="PF14312">
    <property type="entry name" value="FG-GAP_2"/>
    <property type="match status" value="1"/>
</dbReference>
<evidence type="ECO:0000313" key="5">
    <source>
        <dbReference type="Proteomes" id="UP001224775"/>
    </source>
</evidence>
<evidence type="ECO:0000256" key="1">
    <source>
        <dbReference type="ARBA" id="ARBA00022729"/>
    </source>
</evidence>
<dbReference type="Gene3D" id="2.130.10.130">
    <property type="entry name" value="Integrin alpha, N-terminal"/>
    <property type="match status" value="1"/>
</dbReference>
<keyword evidence="1" id="KW-0732">Signal</keyword>
<evidence type="ECO:0000256" key="2">
    <source>
        <dbReference type="SAM" id="MobiDB-lite"/>
    </source>
</evidence>
<reference evidence="4" key="1">
    <citation type="submission" date="2023-06" db="EMBL/GenBank/DDBJ databases">
        <title>Survivors Of The Sea: Transcriptome response of Skeletonema marinoi to long-term dormancy.</title>
        <authorList>
            <person name="Pinder M.I.M."/>
            <person name="Kourtchenko O."/>
            <person name="Robertson E.K."/>
            <person name="Larsson T."/>
            <person name="Maumus F."/>
            <person name="Osuna-Cruz C.M."/>
            <person name="Vancaester E."/>
            <person name="Stenow R."/>
            <person name="Vandepoele K."/>
            <person name="Ploug H."/>
            <person name="Bruchert V."/>
            <person name="Godhe A."/>
            <person name="Topel M."/>
        </authorList>
    </citation>
    <scope>NUCLEOTIDE SEQUENCE</scope>
    <source>
        <strain evidence="4">R05AC</strain>
    </source>
</reference>
<dbReference type="SUPFAM" id="SSF50965">
    <property type="entry name" value="Galactose oxidase, central domain"/>
    <property type="match status" value="1"/>
</dbReference>
<dbReference type="InterPro" id="IPR028994">
    <property type="entry name" value="Integrin_alpha_N"/>
</dbReference>
<dbReference type="InterPro" id="IPR013517">
    <property type="entry name" value="FG-GAP"/>
</dbReference>
<evidence type="ECO:0000256" key="3">
    <source>
        <dbReference type="SAM" id="Phobius"/>
    </source>
</evidence>
<organism evidence="4 5">
    <name type="scientific">Skeletonema marinoi</name>
    <dbReference type="NCBI Taxonomy" id="267567"/>
    <lineage>
        <taxon>Eukaryota</taxon>
        <taxon>Sar</taxon>
        <taxon>Stramenopiles</taxon>
        <taxon>Ochrophyta</taxon>
        <taxon>Bacillariophyta</taxon>
        <taxon>Coscinodiscophyceae</taxon>
        <taxon>Thalassiosirophycidae</taxon>
        <taxon>Thalassiosirales</taxon>
        <taxon>Skeletonemataceae</taxon>
        <taxon>Skeletonema</taxon>
        <taxon>Skeletonema marinoi-dohrnii complex</taxon>
    </lineage>
</organism>
<comment type="caution">
    <text evidence="4">The sequence shown here is derived from an EMBL/GenBank/DDBJ whole genome shotgun (WGS) entry which is preliminary data.</text>
</comment>
<proteinExistence type="predicted"/>
<feature type="region of interest" description="Disordered" evidence="2">
    <location>
        <begin position="372"/>
        <end position="407"/>
    </location>
</feature>
<feature type="compositionally biased region" description="Low complexity" evidence="2">
    <location>
        <begin position="382"/>
        <end position="396"/>
    </location>
</feature>
<evidence type="ECO:0000313" key="4">
    <source>
        <dbReference type="EMBL" id="KAK1739055.1"/>
    </source>
</evidence>
<accession>A0AAD8Y5K2</accession>
<keyword evidence="3" id="KW-1133">Transmembrane helix</keyword>
<keyword evidence="3" id="KW-0472">Membrane</keyword>
<keyword evidence="3" id="KW-0812">Transmembrane</keyword>
<sequence>MAPLLTCSSCNNLHPKTSYSKSQWALGPTGKAQCSRCIYMEKTDVVDFQPVEDAPLTPPGPEMKKILEGGGVVVEEEEIDMSEEVGEIDRSEGSRKSVTFAELPLTLGETKEEEVIVDEYSNNNDNNDNAAAAIPVVLLSSGDPIAVYEDEVVDDSAAPEALGAPPPEELEGESEETSSVKTEESFEEKAAENNEDEEEEDEVPYVAAAAVGAAAAAASANNEDEPDVEMGGDPIAVYEDKVNDDDDAPRQVRQGEAAVVAAAPSGEYEESSSEETQSASSEEETESSSEEEDVAPYVAAAVVGGAAAAAAASSANEEEPDVEMGHDADEMGEQFNLANEEYRNEVVLQDEEQGLQMEDTVAGAPLSPIAEKSVEKDDPSFASAGTATQAAVVADTTNEDDQQRRVSSRRDSCCKRHKCVTFFIVLMILFVIAAVVLIVLFLVGPLKHPASQESPRKGTTTGLCSVLDLGPFYQSECVTCSHSVAMDAETGLIGRGGGNIQFLPNAGTYIPGQILPFISHEASALLGNYAALGDPRAAGLGTVYIYERDLAGVWSDVWNITPFTLNVLEAKFGSAIALYADKMVVGAPGDVNEGGVSTGSVYVYGRADAGNWIEEAKLYQTIPTGNFGSAVALQGDTLVVADAAFPGTVYVYQYDSTAKSWEQPIGGTLSSVDCRSTFGTNVGVTDGGGILVECPKDKENTGVVYYYTPSSDGSGYELSQKITAFNELPLPVLGEKIVVDKDRLLVTTGAESAFVFELDGGEWKEAALIAAPAGANNFGIDAALSGDHIFLSYSGNTHSYILEC</sequence>
<feature type="compositionally biased region" description="Basic and acidic residues" evidence="2">
    <location>
        <begin position="181"/>
        <end position="192"/>
    </location>
</feature>
<feature type="compositionally biased region" description="Acidic residues" evidence="2">
    <location>
        <begin position="193"/>
        <end position="203"/>
    </location>
</feature>
<feature type="transmembrane region" description="Helical" evidence="3">
    <location>
        <begin position="420"/>
        <end position="443"/>
    </location>
</feature>
<dbReference type="AlphaFoldDB" id="A0AAD8Y5K2"/>
<keyword evidence="5" id="KW-1185">Reference proteome</keyword>
<protein>
    <submittedName>
        <fullName evidence="4">Uncharacterized protein</fullName>
    </submittedName>
</protein>
<gene>
    <name evidence="4" type="ORF">QTG54_010371</name>
</gene>
<dbReference type="Proteomes" id="UP001224775">
    <property type="component" value="Unassembled WGS sequence"/>
</dbReference>